<dbReference type="PANTHER" id="PTHR46017:SF1">
    <property type="entry name" value="ALPHA-MANNOSIDASE 2C1"/>
    <property type="match status" value="1"/>
</dbReference>
<dbReference type="Gene3D" id="3.20.110.10">
    <property type="entry name" value="Glycoside hydrolase 38, N terminal domain"/>
    <property type="match status" value="1"/>
</dbReference>
<dbReference type="Gene3D" id="2.60.40.1180">
    <property type="entry name" value="Golgi alpha-mannosidase II"/>
    <property type="match status" value="1"/>
</dbReference>
<gene>
    <name evidence="2" type="ORF">DF3PB_30028</name>
</gene>
<dbReference type="Pfam" id="PF00754">
    <property type="entry name" value="F5_F8_type_C"/>
    <property type="match status" value="1"/>
</dbReference>
<dbReference type="EMBL" id="UIDG01000223">
    <property type="protein sequence ID" value="SUS06575.1"/>
    <property type="molecule type" value="Genomic_DNA"/>
</dbReference>
<protein>
    <recommendedName>
        <fullName evidence="1">F5/8 type C domain-containing protein</fullName>
    </recommendedName>
</protein>
<accession>A0A380TDM7</accession>
<dbReference type="InterPro" id="IPR027291">
    <property type="entry name" value="Glyco_hydro_38_N_sf"/>
</dbReference>
<dbReference type="Pfam" id="PF01074">
    <property type="entry name" value="Glyco_hydro_38N"/>
    <property type="match status" value="1"/>
</dbReference>
<dbReference type="AlphaFoldDB" id="A0A380TDM7"/>
<dbReference type="SUPFAM" id="SSF74650">
    <property type="entry name" value="Galactose mutarotase-like"/>
    <property type="match status" value="2"/>
</dbReference>
<dbReference type="GO" id="GO:0009313">
    <property type="term" value="P:oligosaccharide catabolic process"/>
    <property type="evidence" value="ECO:0007669"/>
    <property type="project" value="TreeGrafter"/>
</dbReference>
<dbReference type="Gene3D" id="2.60.40.2220">
    <property type="match status" value="1"/>
</dbReference>
<organism evidence="2">
    <name type="scientific">metagenome</name>
    <dbReference type="NCBI Taxonomy" id="256318"/>
    <lineage>
        <taxon>unclassified sequences</taxon>
        <taxon>metagenomes</taxon>
    </lineage>
</organism>
<dbReference type="InterPro" id="IPR000602">
    <property type="entry name" value="Glyco_hydro_38_N"/>
</dbReference>
<dbReference type="GO" id="GO:0030246">
    <property type="term" value="F:carbohydrate binding"/>
    <property type="evidence" value="ECO:0007669"/>
    <property type="project" value="InterPro"/>
</dbReference>
<dbReference type="InterPro" id="IPR013780">
    <property type="entry name" value="Glyco_hydro_b"/>
</dbReference>
<dbReference type="GO" id="GO:0006013">
    <property type="term" value="P:mannose metabolic process"/>
    <property type="evidence" value="ECO:0007669"/>
    <property type="project" value="InterPro"/>
</dbReference>
<proteinExistence type="predicted"/>
<dbReference type="Gene3D" id="2.70.98.30">
    <property type="entry name" value="Golgi alpha-mannosidase II, domain 4"/>
    <property type="match status" value="1"/>
</dbReference>
<dbReference type="InterPro" id="IPR011330">
    <property type="entry name" value="Glyco_hydro/deAcase_b/a-brl"/>
</dbReference>
<dbReference type="Gene3D" id="2.60.120.260">
    <property type="entry name" value="Galactose-binding domain-like"/>
    <property type="match status" value="1"/>
</dbReference>
<dbReference type="SUPFAM" id="SSF88713">
    <property type="entry name" value="Glycoside hydrolase/deacetylase"/>
    <property type="match status" value="1"/>
</dbReference>
<feature type="domain" description="F5/8 type C" evidence="1">
    <location>
        <begin position="389"/>
        <end position="557"/>
    </location>
</feature>
<dbReference type="PROSITE" id="PS50022">
    <property type="entry name" value="FA58C_3"/>
    <property type="match status" value="1"/>
</dbReference>
<dbReference type="SUPFAM" id="SSF49785">
    <property type="entry name" value="Galactose-binding domain-like"/>
    <property type="match status" value="1"/>
</dbReference>
<dbReference type="InterPro" id="IPR000421">
    <property type="entry name" value="FA58C"/>
</dbReference>
<name>A0A380TDM7_9ZZZZ</name>
<evidence type="ECO:0000259" key="1">
    <source>
        <dbReference type="PROSITE" id="PS50022"/>
    </source>
</evidence>
<sequence length="972" mass="106608">MNFRPLLFTVLAVTGSAAAHEAARLHSLERQDTAWRDTPEASRHHRVDHISLPVMQRLRGDPESHFFLGCVQHLTDFLEAHPEVRDEVIRYMKEERLECGATFNEPCSSWLSGEELVREIYFGRRWIRQNLSDCDAQVAVGSVAPGLPSQMPQILAKAGIPYLTIGGQPEGFHRWFSPDGTGVLAYSFGGTGNLNAMIRPVAAGGGDLPVPVGQPSSFRAFFEAGDRSGPPHDRITGERPDPWVYLTDPTHHEMSSLRREAARLLPAAETFTTMACLLQGGFRDWPAREFAGAWLDELSPDHGLGGKNGHITDEVYRRRVERARDVGRVLLDRALTAIAAKVKVNLTRGLPIVVFNDLSWSRSDVVELPLPGFATPARVVDAEGHEIPTQFTALGAPDEVNVAAASVGATASSSSVSGAPHHAAMTIDGTWNNRAPDPVLGVSDKWKSGKGPEPQWVMVDFGQSRTVHKVVVYHEGVFGAFGVETSLNTADFQIQRADAATGPWTDLVPPVVSNRASVTTHRFEPQTFRFLRLYITGRTQPDGDEFARIAEIQAFASAPPKQRRLVFVAADVPPLGYKTYYLTDPRIGKSGIAPAQPPATTTECENQFYRLELTPGGIKALFDKEQGRDLLDTGKFLGGEVFSLLSVAPDNRAQGTDAGEFDRIPLPAVDESFDQVARHRPVWTLLENGPVRTAYQLEQSLSGALVRQRVLLWHGLKRVDCEVDLAGFDGRLWREFRMALPLAMAEPKLAYEEPMGVVEIGRDEIPTRDSRVLHPRQIQNFVDASDAHGGLTMSSSVSVFDWIDPTADPRSRQPLLQPVLLASRKSFHAEGCSYPQTGDHRYRFSLTSHAGGWRNGWRAGVAANHPLIPILAQTPAGASLPVSMSFAAVGADNIVVSTIKKCEDDDTVIVRLHDIEGRDARAVIKLFQPVATATRTNLIEEGGQPLTVEQGQAVIEVGHHAIETIKLTPRVQ</sequence>
<dbReference type="InterPro" id="IPR041147">
    <property type="entry name" value="GH38_C"/>
</dbReference>
<dbReference type="PANTHER" id="PTHR46017">
    <property type="entry name" value="ALPHA-MANNOSIDASE 2C1"/>
    <property type="match status" value="1"/>
</dbReference>
<dbReference type="InterPro" id="IPR008979">
    <property type="entry name" value="Galactose-bd-like_sf"/>
</dbReference>
<reference evidence="2" key="1">
    <citation type="submission" date="2018-07" db="EMBL/GenBank/DDBJ databases">
        <authorList>
            <person name="Quirk P.G."/>
            <person name="Krulwich T.A."/>
        </authorList>
    </citation>
    <scope>NUCLEOTIDE SEQUENCE</scope>
</reference>
<dbReference type="InterPro" id="IPR011013">
    <property type="entry name" value="Gal_mutarotase_sf_dom"/>
</dbReference>
<dbReference type="GO" id="GO:0004559">
    <property type="term" value="F:alpha-mannosidase activity"/>
    <property type="evidence" value="ECO:0007669"/>
    <property type="project" value="InterPro"/>
</dbReference>
<evidence type="ECO:0000313" key="2">
    <source>
        <dbReference type="EMBL" id="SUS06575.1"/>
    </source>
</evidence>
<dbReference type="Pfam" id="PF17677">
    <property type="entry name" value="Glyco_hydro38C2"/>
    <property type="match status" value="1"/>
</dbReference>